<feature type="compositionally biased region" description="Basic and acidic residues" evidence="2">
    <location>
        <begin position="227"/>
        <end position="244"/>
    </location>
</feature>
<feature type="coiled-coil region" evidence="1">
    <location>
        <begin position="527"/>
        <end position="613"/>
    </location>
</feature>
<protein>
    <submittedName>
        <fullName evidence="3">Uncharacterized protein</fullName>
    </submittedName>
</protein>
<accession>A0AAD9DC59</accession>
<comment type="caution">
    <text evidence="3">The sequence shown here is derived from an EMBL/GenBank/DDBJ whole genome shotgun (WGS) entry which is preliminary data.</text>
</comment>
<feature type="region of interest" description="Disordered" evidence="2">
    <location>
        <begin position="184"/>
        <end position="323"/>
    </location>
</feature>
<keyword evidence="1" id="KW-0175">Coiled coil</keyword>
<evidence type="ECO:0000313" key="4">
    <source>
        <dbReference type="Proteomes" id="UP001224775"/>
    </source>
</evidence>
<feature type="compositionally biased region" description="Polar residues" evidence="2">
    <location>
        <begin position="247"/>
        <end position="267"/>
    </location>
</feature>
<gene>
    <name evidence="3" type="ORF">QTG54_008674</name>
</gene>
<feature type="compositionally biased region" description="Polar residues" evidence="2">
    <location>
        <begin position="184"/>
        <end position="202"/>
    </location>
</feature>
<feature type="coiled-coil region" evidence="1">
    <location>
        <begin position="460"/>
        <end position="501"/>
    </location>
</feature>
<reference evidence="3" key="1">
    <citation type="submission" date="2023-06" db="EMBL/GenBank/DDBJ databases">
        <title>Survivors Of The Sea: Transcriptome response of Skeletonema marinoi to long-term dormancy.</title>
        <authorList>
            <person name="Pinder M.I.M."/>
            <person name="Kourtchenko O."/>
            <person name="Robertson E.K."/>
            <person name="Larsson T."/>
            <person name="Maumus F."/>
            <person name="Osuna-Cruz C.M."/>
            <person name="Vancaester E."/>
            <person name="Stenow R."/>
            <person name="Vandepoele K."/>
            <person name="Ploug H."/>
            <person name="Bruchert V."/>
            <person name="Godhe A."/>
            <person name="Topel M."/>
        </authorList>
    </citation>
    <scope>NUCLEOTIDE SEQUENCE</scope>
    <source>
        <strain evidence="3">R05AC</strain>
    </source>
</reference>
<proteinExistence type="predicted"/>
<dbReference type="Proteomes" id="UP001224775">
    <property type="component" value="Unassembled WGS sequence"/>
</dbReference>
<feature type="region of interest" description="Disordered" evidence="2">
    <location>
        <begin position="1"/>
        <end position="38"/>
    </location>
</feature>
<organism evidence="3 4">
    <name type="scientific">Skeletonema marinoi</name>
    <dbReference type="NCBI Taxonomy" id="267567"/>
    <lineage>
        <taxon>Eukaryota</taxon>
        <taxon>Sar</taxon>
        <taxon>Stramenopiles</taxon>
        <taxon>Ochrophyta</taxon>
        <taxon>Bacillariophyta</taxon>
        <taxon>Coscinodiscophyceae</taxon>
        <taxon>Thalassiosirophycidae</taxon>
        <taxon>Thalassiosirales</taxon>
        <taxon>Skeletonemataceae</taxon>
        <taxon>Skeletonema</taxon>
        <taxon>Skeletonema marinoi-dohrnii complex</taxon>
    </lineage>
</organism>
<name>A0AAD9DC59_9STRA</name>
<feature type="compositionally biased region" description="Polar residues" evidence="2">
    <location>
        <begin position="215"/>
        <end position="226"/>
    </location>
</feature>
<feature type="coiled-coil region" evidence="1">
    <location>
        <begin position="345"/>
        <end position="379"/>
    </location>
</feature>
<evidence type="ECO:0000256" key="2">
    <source>
        <dbReference type="SAM" id="MobiDB-lite"/>
    </source>
</evidence>
<evidence type="ECO:0000313" key="3">
    <source>
        <dbReference type="EMBL" id="KAK1740579.1"/>
    </source>
</evidence>
<feature type="compositionally biased region" description="Basic and acidic residues" evidence="2">
    <location>
        <begin position="203"/>
        <end position="214"/>
    </location>
</feature>
<evidence type="ECO:0000256" key="1">
    <source>
        <dbReference type="SAM" id="Coils"/>
    </source>
</evidence>
<keyword evidence="4" id="KW-1185">Reference proteome</keyword>
<feature type="compositionally biased region" description="Polar residues" evidence="2">
    <location>
        <begin position="12"/>
        <end position="22"/>
    </location>
</feature>
<dbReference type="EMBL" id="JATAAI010000015">
    <property type="protein sequence ID" value="KAK1740579.1"/>
    <property type="molecule type" value="Genomic_DNA"/>
</dbReference>
<sequence>MKHLVGCRDSIHSVNMSRNPISSGRRRRPTARDPQEVDAVENPTELFQRINSGDWDGALLTVYRAPAEAGIWVSRWSKRNNNKVAAWRYLPLHLVCLHQKPPWPLLQALLQVNPQAASTPTQHDGNLPIHYVCESGCDDVNVLRALITAFPECMSVMNGNNKTPKMVCHPRTRNVLKKVLKQTISPSQLAKQSMKSPRNNPQGKDKKSRVDQRNASEFSSRDTIPTQHHEQRQLPEDDTTKDYTRSPPFQMQSPENRSNNYDLTYSFSSDDTDSIRSPSPPRSRYFSSMRTPKDKDQSSTSTTSETKQNPYNEDSHHTSSELTGQLQKFSLSTESSDMKLCDRILAKAESESVQLRLQIEQLQIQKAKLEKNIKLKESSMEDNLNSLTNALKEQGDKSRITLFQQKDERVNPNLAGITEAVLILLSHMETKDKKVGEQFISLQTQLSATEVKHKSALATNLALQQEKRFITDERDNLEAMVTTLEDEKESLKKELGHEKERTSSLRVINQSLQQQIDAAIGELPGNERNLRSQLRYLSADLRKMKDEQANSIESQRYQKQIASLIEEQKSMREKNQTLKETIRENNEEYSRKIMELERKFEAIEQSNKEFRLKRKAKTIDEANKEEL</sequence>
<dbReference type="AlphaFoldDB" id="A0AAD9DC59"/>